<protein>
    <recommendedName>
        <fullName evidence="1">HNH nuclease domain-containing protein</fullName>
    </recommendedName>
</protein>
<proteinExistence type="predicted"/>
<keyword evidence="3" id="KW-1185">Reference proteome</keyword>
<gene>
    <name evidence="2" type="ORF">CQU01_10940</name>
</gene>
<dbReference type="Pfam" id="PF01844">
    <property type="entry name" value="HNH"/>
    <property type="match status" value="1"/>
</dbReference>
<dbReference type="GO" id="GO:0003676">
    <property type="term" value="F:nucleic acid binding"/>
    <property type="evidence" value="ECO:0007669"/>
    <property type="project" value="InterPro"/>
</dbReference>
<dbReference type="GO" id="GO:0004519">
    <property type="term" value="F:endonuclease activity"/>
    <property type="evidence" value="ECO:0007669"/>
    <property type="project" value="InterPro"/>
</dbReference>
<dbReference type="Gene3D" id="1.10.30.50">
    <property type="match status" value="1"/>
</dbReference>
<evidence type="ECO:0000313" key="2">
    <source>
        <dbReference type="EMBL" id="GEN30856.1"/>
    </source>
</evidence>
<name>A0A511UW39_9BACI</name>
<dbReference type="GO" id="GO:0008270">
    <property type="term" value="F:zinc ion binding"/>
    <property type="evidence" value="ECO:0007669"/>
    <property type="project" value="InterPro"/>
</dbReference>
<evidence type="ECO:0000313" key="3">
    <source>
        <dbReference type="Proteomes" id="UP000321491"/>
    </source>
</evidence>
<dbReference type="InterPro" id="IPR002711">
    <property type="entry name" value="HNH"/>
</dbReference>
<dbReference type="SMART" id="SM00507">
    <property type="entry name" value="HNHc"/>
    <property type="match status" value="1"/>
</dbReference>
<reference evidence="2 3" key="1">
    <citation type="submission" date="2019-07" db="EMBL/GenBank/DDBJ databases">
        <title>Whole genome shotgun sequence of Cerasibacillus quisquiliarum NBRC 102429.</title>
        <authorList>
            <person name="Hosoyama A."/>
            <person name="Uohara A."/>
            <person name="Ohji S."/>
            <person name="Ichikawa N."/>
        </authorList>
    </citation>
    <scope>NUCLEOTIDE SEQUENCE [LARGE SCALE GENOMIC DNA]</scope>
    <source>
        <strain evidence="2 3">NBRC 102429</strain>
    </source>
</reference>
<comment type="caution">
    <text evidence="2">The sequence shown here is derived from an EMBL/GenBank/DDBJ whole genome shotgun (WGS) entry which is preliminary data.</text>
</comment>
<dbReference type="Proteomes" id="UP000321491">
    <property type="component" value="Unassembled WGS sequence"/>
</dbReference>
<dbReference type="CDD" id="cd00085">
    <property type="entry name" value="HNHc"/>
    <property type="match status" value="1"/>
</dbReference>
<dbReference type="EMBL" id="BJXW01000011">
    <property type="protein sequence ID" value="GEN30856.1"/>
    <property type="molecule type" value="Genomic_DNA"/>
</dbReference>
<sequence length="403" mass="47924">MIEISEILQSNNLLTLTVPYFNLSSKEDSEYFYVTSTYRKSQGCSPTEEEISENNTLLVEMTGLPFRSQSNTQGNHLLRIKKSDEISNRIKFFNKLYKRIQLLKFEEDPSEFQRKIILSLFSLRGSIDCMYNFFSVDILKENQSREYLYQIFNLLTSIDDIKQLNLNFRELQDQYVEGISKRNTQIRINLRWFYDKYKYDLKNMNIYKARILDENSSIIRTKNIAQRLKPQFIERMMFYINTVYESLADEEAHPSLIREKVKEYRSILDFKDSNENKEEYARSNSIRDLAKALLPDECVCCKNEYSLSDRTFKYRDSERYYLEIHHVISFASDRSGDQFDNLVKVCPACHRALTKNRADESYQKKLISNILKNSATANNYVEFLLEPPFNEKDKVDYVYEKLK</sequence>
<feature type="domain" description="HNH nuclease" evidence="1">
    <location>
        <begin position="288"/>
        <end position="351"/>
    </location>
</feature>
<dbReference type="RefSeq" id="WP_170226622.1">
    <property type="nucleotide sequence ID" value="NZ_BJXW01000011.1"/>
</dbReference>
<accession>A0A511UW39</accession>
<dbReference type="InterPro" id="IPR003615">
    <property type="entry name" value="HNH_nuc"/>
</dbReference>
<dbReference type="AlphaFoldDB" id="A0A511UW39"/>
<organism evidence="2 3">
    <name type="scientific">Cerasibacillus quisquiliarum</name>
    <dbReference type="NCBI Taxonomy" id="227865"/>
    <lineage>
        <taxon>Bacteria</taxon>
        <taxon>Bacillati</taxon>
        <taxon>Bacillota</taxon>
        <taxon>Bacilli</taxon>
        <taxon>Bacillales</taxon>
        <taxon>Bacillaceae</taxon>
        <taxon>Cerasibacillus</taxon>
    </lineage>
</organism>
<evidence type="ECO:0000259" key="1">
    <source>
        <dbReference type="SMART" id="SM00507"/>
    </source>
</evidence>